<dbReference type="CDD" id="cd00565">
    <property type="entry name" value="Ubl_ThiS"/>
    <property type="match status" value="1"/>
</dbReference>
<accession>A0ABV9ND22</accession>
<comment type="caution">
    <text evidence="1">The sequence shown here is derived from an EMBL/GenBank/DDBJ whole genome shotgun (WGS) entry which is preliminary data.</text>
</comment>
<dbReference type="SUPFAM" id="SSF54285">
    <property type="entry name" value="MoaD/ThiS"/>
    <property type="match status" value="1"/>
</dbReference>
<dbReference type="RefSeq" id="WP_371394157.1">
    <property type="nucleotide sequence ID" value="NZ_CP163421.1"/>
</dbReference>
<organism evidence="1 2">
    <name type="scientific">Glycocaulis abyssi</name>
    <dbReference type="NCBI Taxonomy" id="1433403"/>
    <lineage>
        <taxon>Bacteria</taxon>
        <taxon>Pseudomonadati</taxon>
        <taxon>Pseudomonadota</taxon>
        <taxon>Alphaproteobacteria</taxon>
        <taxon>Maricaulales</taxon>
        <taxon>Maricaulaceae</taxon>
        <taxon>Glycocaulis</taxon>
    </lineage>
</organism>
<reference evidence="2" key="1">
    <citation type="journal article" date="2019" name="Int. J. Syst. Evol. Microbiol.">
        <title>The Global Catalogue of Microorganisms (GCM) 10K type strain sequencing project: providing services to taxonomists for standard genome sequencing and annotation.</title>
        <authorList>
            <consortium name="The Broad Institute Genomics Platform"/>
            <consortium name="The Broad Institute Genome Sequencing Center for Infectious Disease"/>
            <person name="Wu L."/>
            <person name="Ma J."/>
        </authorList>
    </citation>
    <scope>NUCLEOTIDE SEQUENCE [LARGE SCALE GENOMIC DNA]</scope>
    <source>
        <strain evidence="2">CCUG 62981</strain>
    </source>
</reference>
<dbReference type="Pfam" id="PF02597">
    <property type="entry name" value="ThiS"/>
    <property type="match status" value="1"/>
</dbReference>
<sequence>MTKTASAADIAVTVNGEARHLPAGLTLAGLLTHLGLDTRKVAVERNLEIAPRSAYGQIAVEDGDRLEIVQFVGGG</sequence>
<dbReference type="InterPro" id="IPR010035">
    <property type="entry name" value="Thi_S"/>
</dbReference>
<dbReference type="PANTHER" id="PTHR34472">
    <property type="entry name" value="SULFUR CARRIER PROTEIN THIS"/>
    <property type="match status" value="1"/>
</dbReference>
<proteinExistence type="predicted"/>
<protein>
    <submittedName>
        <fullName evidence="1">Sulfur carrier protein ThiS</fullName>
    </submittedName>
</protein>
<keyword evidence="2" id="KW-1185">Reference proteome</keyword>
<dbReference type="InterPro" id="IPR012675">
    <property type="entry name" value="Beta-grasp_dom_sf"/>
</dbReference>
<dbReference type="InterPro" id="IPR016155">
    <property type="entry name" value="Mopterin_synth/thiamin_S_b"/>
</dbReference>
<dbReference type="EMBL" id="JBHSGQ010000002">
    <property type="protein sequence ID" value="MFC4724943.1"/>
    <property type="molecule type" value="Genomic_DNA"/>
</dbReference>
<evidence type="ECO:0000313" key="1">
    <source>
        <dbReference type="EMBL" id="MFC4724943.1"/>
    </source>
</evidence>
<dbReference type="InterPro" id="IPR003749">
    <property type="entry name" value="ThiS/MoaD-like"/>
</dbReference>
<dbReference type="Proteomes" id="UP001596024">
    <property type="component" value="Unassembled WGS sequence"/>
</dbReference>
<name>A0ABV9ND22_9PROT</name>
<dbReference type="PANTHER" id="PTHR34472:SF1">
    <property type="entry name" value="SULFUR CARRIER PROTEIN THIS"/>
    <property type="match status" value="1"/>
</dbReference>
<gene>
    <name evidence="1" type="primary">thiS</name>
    <name evidence="1" type="ORF">ACFPB0_06530</name>
</gene>
<evidence type="ECO:0000313" key="2">
    <source>
        <dbReference type="Proteomes" id="UP001596024"/>
    </source>
</evidence>
<dbReference type="Gene3D" id="3.10.20.30">
    <property type="match status" value="1"/>
</dbReference>
<dbReference type="NCBIfam" id="TIGR01683">
    <property type="entry name" value="thiS"/>
    <property type="match status" value="1"/>
</dbReference>